<keyword evidence="3" id="KW-1185">Reference proteome</keyword>
<dbReference type="RefSeq" id="WP_231936744.1">
    <property type="nucleotide sequence ID" value="NZ_LS974202.1"/>
</dbReference>
<dbReference type="Proteomes" id="UP000250796">
    <property type="component" value="Chromosome MESINF"/>
</dbReference>
<dbReference type="AlphaFoldDB" id="A0A7Z7PPU8"/>
<protein>
    <submittedName>
        <fullName evidence="2">Uncharacterized protein</fullName>
    </submittedName>
</protein>
<sequence length="312" mass="34810">MERLKKYLDNIRTFLPGRQPEKVDEILREIESHILEKAERERGEINDTSLAIAIKEYGSPEQVAARYYEDGPIIAPHLKNYLFMYTGIIFAIHIGLHLLSLIFGENGAIFRFSNTDLLGVLSQLPVTFIFDFGLVSLVLYFVTKAGATSRLPYFTWFLKNEKVPSLAQRIATLVASIVGVAITYLGFTYGPVYFVDGQMNTLAIAALDTMKYGLFLGFGILTISSIFNFINVFNYSRIVKIASDIAGLIFLLIVVSPDYSGRIADFLGISPESTGHPLLIGILVFITLVTIVELVIETIRFWASRIVASTNT</sequence>
<organism evidence="2 3">
    <name type="scientific">Mesotoga infera</name>
    <dbReference type="NCBI Taxonomy" id="1236046"/>
    <lineage>
        <taxon>Bacteria</taxon>
        <taxon>Thermotogati</taxon>
        <taxon>Thermotogota</taxon>
        <taxon>Thermotogae</taxon>
        <taxon>Kosmotogales</taxon>
        <taxon>Kosmotogaceae</taxon>
        <taxon>Mesotoga</taxon>
    </lineage>
</organism>
<dbReference type="EMBL" id="LS974202">
    <property type="protein sequence ID" value="SSC13794.1"/>
    <property type="molecule type" value="Genomic_DNA"/>
</dbReference>
<feature type="transmembrane region" description="Helical" evidence="1">
    <location>
        <begin position="123"/>
        <end position="142"/>
    </location>
</feature>
<proteinExistence type="predicted"/>
<feature type="transmembrane region" description="Helical" evidence="1">
    <location>
        <begin position="170"/>
        <end position="192"/>
    </location>
</feature>
<keyword evidence="1" id="KW-0472">Membrane</keyword>
<feature type="transmembrane region" description="Helical" evidence="1">
    <location>
        <begin position="212"/>
        <end position="231"/>
    </location>
</feature>
<dbReference type="KEGG" id="minf:MESINF_2354"/>
<keyword evidence="1" id="KW-0812">Transmembrane</keyword>
<feature type="transmembrane region" description="Helical" evidence="1">
    <location>
        <begin position="276"/>
        <end position="296"/>
    </location>
</feature>
<evidence type="ECO:0000313" key="3">
    <source>
        <dbReference type="Proteomes" id="UP000250796"/>
    </source>
</evidence>
<evidence type="ECO:0000256" key="1">
    <source>
        <dbReference type="SAM" id="Phobius"/>
    </source>
</evidence>
<keyword evidence="1" id="KW-1133">Transmembrane helix</keyword>
<reference evidence="2 3" key="1">
    <citation type="submission" date="2017-01" db="EMBL/GenBank/DDBJ databases">
        <authorList>
            <person name="Erauso G."/>
        </authorList>
    </citation>
    <scope>NUCLEOTIDE SEQUENCE [LARGE SCALE GENOMIC DNA]</scope>
    <source>
        <strain evidence="2">MESINF1</strain>
    </source>
</reference>
<dbReference type="Pfam" id="PF22564">
    <property type="entry name" value="HAAS"/>
    <property type="match status" value="1"/>
</dbReference>
<feature type="transmembrane region" description="Helical" evidence="1">
    <location>
        <begin position="82"/>
        <end position="103"/>
    </location>
</feature>
<accession>A0A7Z7PPU8</accession>
<name>A0A7Z7PPU8_9BACT</name>
<gene>
    <name evidence="2" type="ORF">MESINF_2354</name>
</gene>
<feature type="transmembrane region" description="Helical" evidence="1">
    <location>
        <begin position="238"/>
        <end position="256"/>
    </location>
</feature>
<evidence type="ECO:0000313" key="2">
    <source>
        <dbReference type="EMBL" id="SSC13794.1"/>
    </source>
</evidence>